<evidence type="ECO:0000313" key="3">
    <source>
        <dbReference type="Proteomes" id="UP000050509"/>
    </source>
</evidence>
<name>A0A0P9D4U7_9CHLR</name>
<feature type="non-terminal residue" evidence="2">
    <location>
        <position position="220"/>
    </location>
</feature>
<evidence type="ECO:0000313" key="2">
    <source>
        <dbReference type="EMBL" id="KPV47777.1"/>
    </source>
</evidence>
<gene>
    <name evidence="2" type="ORF">SE17_41620</name>
</gene>
<proteinExistence type="predicted"/>
<protein>
    <recommendedName>
        <fullName evidence="4">Peptidase M50</fullName>
    </recommendedName>
</protein>
<dbReference type="EMBL" id="LJCR01003248">
    <property type="protein sequence ID" value="KPV47777.1"/>
    <property type="molecule type" value="Genomic_DNA"/>
</dbReference>
<comment type="caution">
    <text evidence="2">The sequence shown here is derived from an EMBL/GenBank/DDBJ whole genome shotgun (WGS) entry which is preliminary data.</text>
</comment>
<organism evidence="2 3">
    <name type="scientific">Kouleothrix aurantiaca</name>
    <dbReference type="NCBI Taxonomy" id="186479"/>
    <lineage>
        <taxon>Bacteria</taxon>
        <taxon>Bacillati</taxon>
        <taxon>Chloroflexota</taxon>
        <taxon>Chloroflexia</taxon>
        <taxon>Chloroflexales</taxon>
        <taxon>Roseiflexineae</taxon>
        <taxon>Roseiflexaceae</taxon>
        <taxon>Kouleothrix</taxon>
    </lineage>
</organism>
<evidence type="ECO:0000256" key="1">
    <source>
        <dbReference type="SAM" id="Phobius"/>
    </source>
</evidence>
<keyword evidence="3" id="KW-1185">Reference proteome</keyword>
<accession>A0A0P9D4U7</accession>
<keyword evidence="1" id="KW-1133">Transmembrane helix</keyword>
<feature type="transmembrane region" description="Helical" evidence="1">
    <location>
        <begin position="172"/>
        <end position="191"/>
    </location>
</feature>
<dbReference type="AlphaFoldDB" id="A0A0P9D4U7"/>
<dbReference type="Proteomes" id="UP000050509">
    <property type="component" value="Unassembled WGS sequence"/>
</dbReference>
<sequence>PGAAPDVAEEHVQDGEQVMTVTRSPRGNYLRLTPPQRDLWHQMDGTRTVAQLATQAFLRTKPLLPVGDLVATLRAEGFLDESPVSLYHALGGRLEARTAEGWGRRVVRRITRASWQFANIDGFYSAIYRAGGWLLFTWLFAALWLAVALVGLGAFVALLLGLGTPPQVLNSAAVPAELVALWCALLVSFFLHESAHALTVKHYGRDLRSGGAMLYFGMPA</sequence>
<keyword evidence="1" id="KW-0472">Membrane</keyword>
<feature type="non-terminal residue" evidence="2">
    <location>
        <position position="1"/>
    </location>
</feature>
<reference evidence="2 3" key="1">
    <citation type="submission" date="2015-09" db="EMBL/GenBank/DDBJ databases">
        <title>Draft genome sequence of Kouleothrix aurantiaca JCM 19913.</title>
        <authorList>
            <person name="Hemp J."/>
        </authorList>
    </citation>
    <scope>NUCLEOTIDE SEQUENCE [LARGE SCALE GENOMIC DNA]</scope>
    <source>
        <strain evidence="2 3">COM-B</strain>
    </source>
</reference>
<evidence type="ECO:0008006" key="4">
    <source>
        <dbReference type="Google" id="ProtNLM"/>
    </source>
</evidence>
<feature type="transmembrane region" description="Helical" evidence="1">
    <location>
        <begin position="133"/>
        <end position="160"/>
    </location>
</feature>
<keyword evidence="1" id="KW-0812">Transmembrane</keyword>